<dbReference type="Gramene" id="Pp3c5_2540V3.1">
    <property type="protein sequence ID" value="PAC:32953383.CDS.1"/>
    <property type="gene ID" value="Pp3c5_2540"/>
</dbReference>
<reference evidence="3 5" key="1">
    <citation type="journal article" date="2008" name="Science">
        <title>The Physcomitrella genome reveals evolutionary insights into the conquest of land by plants.</title>
        <authorList>
            <person name="Rensing S."/>
            <person name="Lang D."/>
            <person name="Zimmer A."/>
            <person name="Terry A."/>
            <person name="Salamov A."/>
            <person name="Shapiro H."/>
            <person name="Nishiyama T."/>
            <person name="Perroud P.-F."/>
            <person name="Lindquist E."/>
            <person name="Kamisugi Y."/>
            <person name="Tanahashi T."/>
            <person name="Sakakibara K."/>
            <person name="Fujita T."/>
            <person name="Oishi K."/>
            <person name="Shin-I T."/>
            <person name="Kuroki Y."/>
            <person name="Toyoda A."/>
            <person name="Suzuki Y."/>
            <person name="Hashimoto A."/>
            <person name="Yamaguchi K."/>
            <person name="Sugano A."/>
            <person name="Kohara Y."/>
            <person name="Fujiyama A."/>
            <person name="Anterola A."/>
            <person name="Aoki S."/>
            <person name="Ashton N."/>
            <person name="Barbazuk W.B."/>
            <person name="Barker E."/>
            <person name="Bennetzen J."/>
            <person name="Bezanilla M."/>
            <person name="Blankenship R."/>
            <person name="Cho S.H."/>
            <person name="Dutcher S."/>
            <person name="Estelle M."/>
            <person name="Fawcett J.A."/>
            <person name="Gundlach H."/>
            <person name="Hanada K."/>
            <person name="Heyl A."/>
            <person name="Hicks K.A."/>
            <person name="Hugh J."/>
            <person name="Lohr M."/>
            <person name="Mayer K."/>
            <person name="Melkozernov A."/>
            <person name="Murata T."/>
            <person name="Nelson D."/>
            <person name="Pils B."/>
            <person name="Prigge M."/>
            <person name="Reiss B."/>
            <person name="Renner T."/>
            <person name="Rombauts S."/>
            <person name="Rushton P."/>
            <person name="Sanderfoot A."/>
            <person name="Schween G."/>
            <person name="Shiu S.-H."/>
            <person name="Stueber K."/>
            <person name="Theodoulou F.L."/>
            <person name="Tu H."/>
            <person name="Van de Peer Y."/>
            <person name="Verrier P.J."/>
            <person name="Waters E."/>
            <person name="Wood A."/>
            <person name="Yang L."/>
            <person name="Cove D."/>
            <person name="Cuming A."/>
            <person name="Hasebe M."/>
            <person name="Lucas S."/>
            <person name="Mishler D.B."/>
            <person name="Reski R."/>
            <person name="Grigoriev I."/>
            <person name="Quatrano R.S."/>
            <person name="Boore J.L."/>
        </authorList>
    </citation>
    <scope>NUCLEOTIDE SEQUENCE [LARGE SCALE GENOMIC DNA]</scope>
    <source>
        <strain evidence="4 5">cv. Gransden 2004</strain>
    </source>
</reference>
<gene>
    <name evidence="4" type="primary">LOC112282847</name>
    <name evidence="3" type="ORF">PHYPA_007144</name>
</gene>
<proteinExistence type="predicted"/>
<feature type="compositionally biased region" description="Polar residues" evidence="1">
    <location>
        <begin position="57"/>
        <end position="69"/>
    </location>
</feature>
<evidence type="ECO:0000256" key="1">
    <source>
        <dbReference type="SAM" id="MobiDB-lite"/>
    </source>
</evidence>
<dbReference type="RefSeq" id="XP_024376705.1">
    <property type="nucleotide sequence ID" value="XM_024520937.2"/>
</dbReference>
<dbReference type="PANTHER" id="PTHR14695">
    <property type="entry name" value="SHC SH2-DOMAIN BINDING PROTEIN 1-RELATED"/>
    <property type="match status" value="1"/>
</dbReference>
<dbReference type="GeneID" id="112282847"/>
<dbReference type="EMBL" id="ABEU02000005">
    <property type="protein sequence ID" value="PNR53469.1"/>
    <property type="molecule type" value="Genomic_DNA"/>
</dbReference>
<keyword evidence="2" id="KW-0812">Transmembrane</keyword>
<evidence type="ECO:0000313" key="3">
    <source>
        <dbReference type="EMBL" id="PNR53469.1"/>
    </source>
</evidence>
<feature type="compositionally biased region" description="Low complexity" evidence="1">
    <location>
        <begin position="391"/>
        <end position="405"/>
    </location>
</feature>
<reference evidence="3 5" key="2">
    <citation type="journal article" date="2018" name="Plant J.">
        <title>The Physcomitrella patens chromosome-scale assembly reveals moss genome structure and evolution.</title>
        <authorList>
            <person name="Lang D."/>
            <person name="Ullrich K.K."/>
            <person name="Murat F."/>
            <person name="Fuchs J."/>
            <person name="Jenkins J."/>
            <person name="Haas F.B."/>
            <person name="Piednoel M."/>
            <person name="Gundlach H."/>
            <person name="Van Bel M."/>
            <person name="Meyberg R."/>
            <person name="Vives C."/>
            <person name="Morata J."/>
            <person name="Symeonidi A."/>
            <person name="Hiss M."/>
            <person name="Muchero W."/>
            <person name="Kamisugi Y."/>
            <person name="Saleh O."/>
            <person name="Blanc G."/>
            <person name="Decker E.L."/>
            <person name="van Gessel N."/>
            <person name="Grimwood J."/>
            <person name="Hayes R.D."/>
            <person name="Graham S.W."/>
            <person name="Gunter L.E."/>
            <person name="McDaniel S.F."/>
            <person name="Hoernstein S.N.W."/>
            <person name="Larsson A."/>
            <person name="Li F.W."/>
            <person name="Perroud P.F."/>
            <person name="Phillips J."/>
            <person name="Ranjan P."/>
            <person name="Rokshar D.S."/>
            <person name="Rothfels C.J."/>
            <person name="Schneider L."/>
            <person name="Shu S."/>
            <person name="Stevenson D.W."/>
            <person name="Thummler F."/>
            <person name="Tillich M."/>
            <person name="Villarreal Aguilar J.C."/>
            <person name="Widiez T."/>
            <person name="Wong G.K."/>
            <person name="Wymore A."/>
            <person name="Zhang Y."/>
            <person name="Zimmer A.D."/>
            <person name="Quatrano R.S."/>
            <person name="Mayer K.F.X."/>
            <person name="Goodstein D."/>
            <person name="Casacuberta J.M."/>
            <person name="Vandepoele K."/>
            <person name="Reski R."/>
            <person name="Cuming A.C."/>
            <person name="Tuskan G.A."/>
            <person name="Maumus F."/>
            <person name="Salse J."/>
            <person name="Schmutz J."/>
            <person name="Rensing S.A."/>
        </authorList>
    </citation>
    <scope>NUCLEOTIDE SEQUENCE [LARGE SCALE GENOMIC DNA]</scope>
    <source>
        <strain evidence="4 5">cv. Gransden 2004</strain>
    </source>
</reference>
<dbReference type="EnsemblPlants" id="Pp3c5_2540V3.1">
    <property type="protein sequence ID" value="PAC:32953383.CDS.1"/>
    <property type="gene ID" value="Pp3c5_2540"/>
</dbReference>
<dbReference type="InterPro" id="IPR045140">
    <property type="entry name" value="SHCBP1-like"/>
</dbReference>
<dbReference type="PaxDb" id="3218-PP1S72_183V6.1"/>
<dbReference type="AlphaFoldDB" id="A0A2K1KI77"/>
<dbReference type="EnsemblPlants" id="Pp3c5_2540V3.2">
    <property type="protein sequence ID" value="PAC:32953384.CDS.1"/>
    <property type="gene ID" value="Pp3c5_2540"/>
</dbReference>
<protein>
    <submittedName>
        <fullName evidence="3 4">Uncharacterized protein</fullName>
    </submittedName>
</protein>
<feature type="compositionally biased region" description="Polar residues" evidence="1">
    <location>
        <begin position="411"/>
        <end position="436"/>
    </location>
</feature>
<name>A0A2K1KI77_PHYPA</name>
<keyword evidence="2" id="KW-0472">Membrane</keyword>
<dbReference type="Gramene" id="Pp3c5_2540V3.2">
    <property type="protein sequence ID" value="PAC:32953384.CDS.1"/>
    <property type="gene ID" value="Pp3c5_2540"/>
</dbReference>
<feature type="region of interest" description="Disordered" evidence="1">
    <location>
        <begin position="98"/>
        <end position="121"/>
    </location>
</feature>
<dbReference type="KEGG" id="ppp:112282847"/>
<evidence type="ECO:0000313" key="4">
    <source>
        <dbReference type="EnsemblPlants" id="PAC:32953383.CDS.1"/>
    </source>
</evidence>
<feature type="compositionally biased region" description="Basic residues" evidence="1">
    <location>
        <begin position="306"/>
        <end position="315"/>
    </location>
</feature>
<dbReference type="Proteomes" id="UP000006727">
    <property type="component" value="Chromosome 5"/>
</dbReference>
<feature type="region of interest" description="Disordered" evidence="1">
    <location>
        <begin position="39"/>
        <end position="69"/>
    </location>
</feature>
<dbReference type="RefSeq" id="XP_024376707.1">
    <property type="nucleotide sequence ID" value="XM_024520939.2"/>
</dbReference>
<feature type="compositionally biased region" description="Polar residues" evidence="1">
    <location>
        <begin position="39"/>
        <end position="49"/>
    </location>
</feature>
<feature type="transmembrane region" description="Helical" evidence="2">
    <location>
        <begin position="512"/>
        <end position="533"/>
    </location>
</feature>
<sequence length="588" mass="64846">MPVEFCRENCPKRIELCRSNHGTWNEGHRIGCGQWNDSMLPSPTRTGQFSPHARSASKPTPKSLTPQQSSKFRVLATLKKFGRGPNCKESRCAATDPHYTKPNFGMSDKQRRKRRVKKTEIQSPPTTIVKKTYSNMIHMRNKFFNDENYDITMGLKNLKKVIESIDVEMTKVFPMPYEQKCERKCLECTLAPSKRLEQATDVPANSTDATSTGLKCLTTSKTETSITEAESCEPKADEISVGRLLTDVNSNLMPEPVHEQTSRIPVTKLQISTPLPRIALLQPKLESLPPLSKLEEGLNKSPVKIPRPKSWKSSKMHNPLPFTTSTKSPRKASSYPQWVMPRKPTSGLFTPQQTFQLQSTSPRSHPLQREPQTQPVELCLASPELNQAPMNTSQQSSTKSSNQSSQGGGSVTATTSDLEKNSLTTEEAASINCSTPESIPATATPMYCLCSSCGKPERVSDTFQPNASGMYRSNPLYSPLRHLAGGTHPIITHNNTTSTNVPNPTSVGSRKLHTILEIVVLVLLGGILSLGLIPYVQLVFRAYVVDYCRCYSKGTAPGEAASEAVKGGVVKWVSCLLDANRATLTLVR</sequence>
<evidence type="ECO:0000256" key="2">
    <source>
        <dbReference type="SAM" id="Phobius"/>
    </source>
</evidence>
<dbReference type="RefSeq" id="XP_024376706.1">
    <property type="nucleotide sequence ID" value="XM_024520938.2"/>
</dbReference>
<accession>A0A2K1KI77</accession>
<keyword evidence="5" id="KW-1185">Reference proteome</keyword>
<feature type="region of interest" description="Disordered" evidence="1">
    <location>
        <begin position="388"/>
        <end position="436"/>
    </location>
</feature>
<keyword evidence="2" id="KW-1133">Transmembrane helix</keyword>
<reference evidence="4" key="3">
    <citation type="submission" date="2020-12" db="UniProtKB">
        <authorList>
            <consortium name="EnsemblPlants"/>
        </authorList>
    </citation>
    <scope>IDENTIFICATION</scope>
</reference>
<dbReference type="RefSeq" id="XP_024376700.1">
    <property type="nucleotide sequence ID" value="XM_024520932.2"/>
</dbReference>
<organism evidence="3">
    <name type="scientific">Physcomitrium patens</name>
    <name type="common">Spreading-leaved earth moss</name>
    <name type="synonym">Physcomitrella patens</name>
    <dbReference type="NCBI Taxonomy" id="3218"/>
    <lineage>
        <taxon>Eukaryota</taxon>
        <taxon>Viridiplantae</taxon>
        <taxon>Streptophyta</taxon>
        <taxon>Embryophyta</taxon>
        <taxon>Bryophyta</taxon>
        <taxon>Bryophytina</taxon>
        <taxon>Bryopsida</taxon>
        <taxon>Funariidae</taxon>
        <taxon>Funariales</taxon>
        <taxon>Funariaceae</taxon>
        <taxon>Physcomitrium</taxon>
    </lineage>
</organism>
<feature type="region of interest" description="Disordered" evidence="1">
    <location>
        <begin position="292"/>
        <end position="349"/>
    </location>
</feature>
<dbReference type="RefSeq" id="XP_024376701.1">
    <property type="nucleotide sequence ID" value="XM_024520933.2"/>
</dbReference>
<evidence type="ECO:0000313" key="5">
    <source>
        <dbReference type="Proteomes" id="UP000006727"/>
    </source>
</evidence>
<dbReference type="PANTHER" id="PTHR14695:SF4">
    <property type="entry name" value="PROTEIN NESSUN DORMA"/>
    <property type="match status" value="1"/>
</dbReference>
<dbReference type="RefSeq" id="XP_073390014.1">
    <property type="nucleotide sequence ID" value="XM_073533913.1"/>
</dbReference>
<dbReference type="RefSeq" id="XP_024376703.1">
    <property type="nucleotide sequence ID" value="XM_024520935.2"/>
</dbReference>
<dbReference type="RefSeq" id="XP_024376709.1">
    <property type="nucleotide sequence ID" value="XM_024520941.2"/>
</dbReference>
<dbReference type="RefSeq" id="XP_024376704.1">
    <property type="nucleotide sequence ID" value="XM_024520936.2"/>
</dbReference>